<dbReference type="GO" id="GO:0005829">
    <property type="term" value="C:cytosol"/>
    <property type="evidence" value="ECO:0007669"/>
    <property type="project" value="TreeGrafter"/>
</dbReference>
<evidence type="ECO:0000259" key="7">
    <source>
        <dbReference type="PROSITE" id="PS50206"/>
    </source>
</evidence>
<organism evidence="8 9">
    <name type="scientific">Winslowiella arboricola</name>
    <dbReference type="NCBI Taxonomy" id="2978220"/>
    <lineage>
        <taxon>Bacteria</taxon>
        <taxon>Pseudomonadati</taxon>
        <taxon>Pseudomonadota</taxon>
        <taxon>Gammaproteobacteria</taxon>
        <taxon>Enterobacterales</taxon>
        <taxon>Erwiniaceae</taxon>
        <taxon>Winslowiella</taxon>
    </lineage>
</organism>
<comment type="subcellular location">
    <subcellularLocation>
        <location evidence="1">Cytoplasm</location>
    </subcellularLocation>
</comment>
<dbReference type="RefSeq" id="WP_267143340.1">
    <property type="nucleotide sequence ID" value="NZ_JAODIL010000076.1"/>
</dbReference>
<gene>
    <name evidence="8" type="primary">sseA</name>
    <name evidence="8" type="ORF">N5923_07410</name>
</gene>
<dbReference type="CDD" id="cd01449">
    <property type="entry name" value="TST_Repeat_2"/>
    <property type="match status" value="1"/>
</dbReference>
<dbReference type="Proteomes" id="UP001064262">
    <property type="component" value="Unassembled WGS sequence"/>
</dbReference>
<evidence type="ECO:0000256" key="4">
    <source>
        <dbReference type="ARBA" id="ARBA00022737"/>
    </source>
</evidence>
<accession>A0A9J6PLJ2</accession>
<keyword evidence="9" id="KW-1185">Reference proteome</keyword>
<sequence>MTTSFFVTADWLAEHQIENDVQVIDARMLPPGQEKVRDIKAEYLAGHLPDAPFFNIEALSDHTSPWPHMMPRAESFAVAMRELGINSDKHLVVYDEGNLFSAPRAWWMLRAFGVAQVSILAGGLQGWKQAGLPLATGEVSLPEGEFDAQYDADLVRRVTDVLLISHEGTAQIVDARAANRFNGEVDEPRPGLHRGHIPNSFNVPWNEVVVDGQLKPAAELAAIFQRHGVDLAKPIVASCGSGVTAVVLILALTTLGVANVKLYDGSWGEWGSRDDLPIKTNV</sequence>
<evidence type="ECO:0000256" key="2">
    <source>
        <dbReference type="ARBA" id="ARBA00022490"/>
    </source>
</evidence>
<dbReference type="GO" id="GO:0004792">
    <property type="term" value="F:thiosulfate-cyanide sulfurtransferase activity"/>
    <property type="evidence" value="ECO:0007669"/>
    <property type="project" value="InterPro"/>
</dbReference>
<dbReference type="FunFam" id="3.40.250.10:FF:000001">
    <property type="entry name" value="Sulfurtransferase"/>
    <property type="match status" value="1"/>
</dbReference>
<evidence type="ECO:0000313" key="9">
    <source>
        <dbReference type="Proteomes" id="UP001064262"/>
    </source>
</evidence>
<protein>
    <recommendedName>
        <fullName evidence="6">Sulfurtransferase</fullName>
    </recommendedName>
</protein>
<keyword evidence="4" id="KW-0677">Repeat</keyword>
<evidence type="ECO:0000256" key="5">
    <source>
        <dbReference type="ARBA" id="ARBA00051793"/>
    </source>
</evidence>
<comment type="caution">
    <text evidence="8">The sequence shown here is derived from an EMBL/GenBank/DDBJ whole genome shotgun (WGS) entry which is preliminary data.</text>
</comment>
<dbReference type="SMART" id="SM00450">
    <property type="entry name" value="RHOD"/>
    <property type="match status" value="2"/>
</dbReference>
<dbReference type="SUPFAM" id="SSF52821">
    <property type="entry name" value="Rhodanese/Cell cycle control phosphatase"/>
    <property type="match status" value="2"/>
</dbReference>
<evidence type="ECO:0000256" key="6">
    <source>
        <dbReference type="RuleBase" id="RU000507"/>
    </source>
</evidence>
<feature type="domain" description="Rhodanese" evidence="7">
    <location>
        <begin position="166"/>
        <end position="279"/>
    </location>
</feature>
<name>A0A9J6PLJ2_9GAMM</name>
<dbReference type="GO" id="GO:0016784">
    <property type="term" value="F:3-mercaptopyruvate sulfurtransferase activity"/>
    <property type="evidence" value="ECO:0007669"/>
    <property type="project" value="UniProtKB-EC"/>
</dbReference>
<dbReference type="EMBL" id="JAODIM010000038">
    <property type="protein sequence ID" value="MCU5777315.1"/>
    <property type="molecule type" value="Genomic_DNA"/>
</dbReference>
<comment type="catalytic activity">
    <reaction evidence="5">
        <text>2-oxo-3-sulfanylpropanoate + [thioredoxin]-dithiol = [thioredoxin]-disulfide + hydrogen sulfide + pyruvate + H(+)</text>
        <dbReference type="Rhea" id="RHEA:21740"/>
        <dbReference type="Rhea" id="RHEA-COMP:10698"/>
        <dbReference type="Rhea" id="RHEA-COMP:10700"/>
        <dbReference type="ChEBI" id="CHEBI:15361"/>
        <dbReference type="ChEBI" id="CHEBI:15378"/>
        <dbReference type="ChEBI" id="CHEBI:29919"/>
        <dbReference type="ChEBI" id="CHEBI:29950"/>
        <dbReference type="ChEBI" id="CHEBI:50058"/>
        <dbReference type="ChEBI" id="CHEBI:57678"/>
        <dbReference type="EC" id="2.8.1.2"/>
    </reaction>
    <physiologicalReaction direction="left-to-right" evidence="5">
        <dbReference type="Rhea" id="RHEA:21741"/>
    </physiologicalReaction>
</comment>
<dbReference type="PROSITE" id="PS00683">
    <property type="entry name" value="RHODANESE_2"/>
    <property type="match status" value="1"/>
</dbReference>
<proteinExistence type="predicted"/>
<evidence type="ECO:0000256" key="1">
    <source>
        <dbReference type="ARBA" id="ARBA00004496"/>
    </source>
</evidence>
<dbReference type="InterPro" id="IPR036873">
    <property type="entry name" value="Rhodanese-like_dom_sf"/>
</dbReference>
<reference evidence="8" key="1">
    <citation type="submission" date="2022-09" db="EMBL/GenBank/DDBJ databases">
        <title>Winslowiella arboricola sp. nov., isolated from bleeding cankers on broadleaf hosts.</title>
        <authorList>
            <person name="Brady C."/>
            <person name="Kaur S."/>
            <person name="Crampton B."/>
            <person name="Maddock D."/>
            <person name="Arnold D."/>
            <person name="Denman S."/>
        </authorList>
    </citation>
    <scope>NUCLEOTIDE SEQUENCE</scope>
    <source>
        <strain evidence="8">BAC 15a-03b</strain>
    </source>
</reference>
<feature type="domain" description="Rhodanese" evidence="7">
    <location>
        <begin position="17"/>
        <end position="136"/>
    </location>
</feature>
<keyword evidence="2" id="KW-0963">Cytoplasm</keyword>
<dbReference type="FunFam" id="3.40.250.10:FF:000015">
    <property type="entry name" value="Sulfurtransferase"/>
    <property type="match status" value="1"/>
</dbReference>
<dbReference type="PANTHER" id="PTHR11364:SF27">
    <property type="entry name" value="SULFURTRANSFERASE"/>
    <property type="match status" value="1"/>
</dbReference>
<dbReference type="InterPro" id="IPR001763">
    <property type="entry name" value="Rhodanese-like_dom"/>
</dbReference>
<dbReference type="Gene3D" id="3.40.250.10">
    <property type="entry name" value="Rhodanese-like domain"/>
    <property type="match status" value="2"/>
</dbReference>
<dbReference type="PANTHER" id="PTHR11364">
    <property type="entry name" value="THIOSULFATE SULFERTANSFERASE"/>
    <property type="match status" value="1"/>
</dbReference>
<keyword evidence="3 6" id="KW-0808">Transferase</keyword>
<dbReference type="Pfam" id="PF00581">
    <property type="entry name" value="Rhodanese"/>
    <property type="match status" value="2"/>
</dbReference>
<dbReference type="PROSITE" id="PS50206">
    <property type="entry name" value="RHODANESE_3"/>
    <property type="match status" value="2"/>
</dbReference>
<dbReference type="CDD" id="cd01448">
    <property type="entry name" value="TST_Repeat_1"/>
    <property type="match status" value="1"/>
</dbReference>
<dbReference type="AlphaFoldDB" id="A0A9J6PLJ2"/>
<dbReference type="NCBIfam" id="NF008557">
    <property type="entry name" value="PRK11493.1"/>
    <property type="match status" value="1"/>
</dbReference>
<evidence type="ECO:0000256" key="3">
    <source>
        <dbReference type="ARBA" id="ARBA00022679"/>
    </source>
</evidence>
<dbReference type="InterPro" id="IPR001307">
    <property type="entry name" value="Thiosulphate_STrfase_CS"/>
</dbReference>
<dbReference type="InterPro" id="IPR045078">
    <property type="entry name" value="TST/MPST-like"/>
</dbReference>
<evidence type="ECO:0000313" key="8">
    <source>
        <dbReference type="EMBL" id="MCU5777315.1"/>
    </source>
</evidence>